<evidence type="ECO:0000256" key="1">
    <source>
        <dbReference type="SAM" id="Phobius"/>
    </source>
</evidence>
<keyword evidence="1" id="KW-0812">Transmembrane</keyword>
<keyword evidence="3" id="KW-1185">Reference proteome</keyword>
<accession>A0A0U1M8P3</accession>
<sequence>MTTMIGGLSLGMVNLVVVLVILGAAFLVVIAAGFSRMMNGEPQPLIREPSQEQIDYMRGVRYRTKVNLYHTAREILHDRNSKETNDMSSMA</sequence>
<protein>
    <submittedName>
        <fullName evidence="2">Uncharacterized protein</fullName>
    </submittedName>
</protein>
<evidence type="ECO:0000313" key="3">
    <source>
        <dbReference type="Proteomes" id="UP000054383"/>
    </source>
</evidence>
<dbReference type="EMBL" id="CVMT01000010">
    <property type="protein sequence ID" value="CRG91908.1"/>
    <property type="molecule type" value="Genomic_DNA"/>
</dbReference>
<gene>
    <name evidence="2" type="ORF">PISL3812_08962</name>
</gene>
<reference evidence="2 3" key="1">
    <citation type="submission" date="2015-04" db="EMBL/GenBank/DDBJ databases">
        <authorList>
            <person name="Syromyatnikov M.Y."/>
            <person name="Popov V.N."/>
        </authorList>
    </citation>
    <scope>NUCLEOTIDE SEQUENCE [LARGE SCALE GENOMIC DNA]</scope>
    <source>
        <strain evidence="2">WF-38-12</strain>
    </source>
</reference>
<feature type="transmembrane region" description="Helical" evidence="1">
    <location>
        <begin position="12"/>
        <end position="34"/>
    </location>
</feature>
<evidence type="ECO:0000313" key="2">
    <source>
        <dbReference type="EMBL" id="CRG91908.1"/>
    </source>
</evidence>
<keyword evidence="1" id="KW-0472">Membrane</keyword>
<proteinExistence type="predicted"/>
<name>A0A0U1M8P3_TALIS</name>
<dbReference type="AlphaFoldDB" id="A0A0U1M8P3"/>
<dbReference type="Proteomes" id="UP000054383">
    <property type="component" value="Unassembled WGS sequence"/>
</dbReference>
<organism evidence="2 3">
    <name type="scientific">Talaromyces islandicus</name>
    <name type="common">Penicillium islandicum</name>
    <dbReference type="NCBI Taxonomy" id="28573"/>
    <lineage>
        <taxon>Eukaryota</taxon>
        <taxon>Fungi</taxon>
        <taxon>Dikarya</taxon>
        <taxon>Ascomycota</taxon>
        <taxon>Pezizomycotina</taxon>
        <taxon>Eurotiomycetes</taxon>
        <taxon>Eurotiomycetidae</taxon>
        <taxon>Eurotiales</taxon>
        <taxon>Trichocomaceae</taxon>
        <taxon>Talaromyces</taxon>
        <taxon>Talaromyces sect. Islandici</taxon>
    </lineage>
</organism>
<keyword evidence="1" id="KW-1133">Transmembrane helix</keyword>
<dbReference type="OrthoDB" id="4215181at2759"/>